<organism evidence="2 3">
    <name type="scientific">Sulfidibacter corallicola</name>
    <dbReference type="NCBI Taxonomy" id="2818388"/>
    <lineage>
        <taxon>Bacteria</taxon>
        <taxon>Pseudomonadati</taxon>
        <taxon>Acidobacteriota</taxon>
        <taxon>Holophagae</taxon>
        <taxon>Acanthopleuribacterales</taxon>
        <taxon>Acanthopleuribacteraceae</taxon>
        <taxon>Sulfidibacter</taxon>
    </lineage>
</organism>
<keyword evidence="1" id="KW-0802">TPR repeat</keyword>
<dbReference type="EMBL" id="CP071793">
    <property type="protein sequence ID" value="QTD52223.1"/>
    <property type="molecule type" value="Genomic_DNA"/>
</dbReference>
<dbReference type="SUPFAM" id="SSF48452">
    <property type="entry name" value="TPR-like"/>
    <property type="match status" value="3"/>
</dbReference>
<feature type="repeat" description="TPR" evidence="1">
    <location>
        <begin position="155"/>
        <end position="188"/>
    </location>
</feature>
<dbReference type="Proteomes" id="UP000663929">
    <property type="component" value="Chromosome"/>
</dbReference>
<gene>
    <name evidence="2" type="ORF">J3U87_07095</name>
</gene>
<dbReference type="InterPro" id="IPR052943">
    <property type="entry name" value="TMTC_O-mannosyl-trnsfr"/>
</dbReference>
<feature type="repeat" description="TPR" evidence="1">
    <location>
        <begin position="87"/>
        <end position="120"/>
    </location>
</feature>
<sequence length="479" mass="56315">MTEVEQHLAPFHFSQIQLDPPKRLTFTMHPFKTFFEGMRLIYRHMRHKEWRQAERHYNEGLRAHSIGMFIEAEAAYRECLDLEPAHEPAHTNLAALYLQRQNLEEAESHIRLAIEARPHYHRGYYNLALLLMHLEENDEAISWFQESLNRSPKHFWSLVNLAEVHANRNEMDRAIEFYERALATGNEQHAVYQRLSELHFVRRDFPASERCLEEMLRRRKSAETYYNLAWIMVARQDHIEKAIEHLEQALNYSANYREALFNLALVLSIAGKNTESVTRMNQYMDAYVERDSDEYLQHLRLLTRINPQNYVALLKVAELHLKANRINDAIEELEWLLERNAKVEPALEMLGNIHLDQANHKEALRTYRKLVEAAPEKVPGYLGIAKSYGAIENYAAAKPVIRKVLDLDPNNPELHYQYATLLAQDGDLREAANHYRIVAKLRPTYPRIEKRIRMVEAELAEQETEKPKAWPLARTIKGR</sequence>
<accession>A0A8A4TRS9</accession>
<dbReference type="PANTHER" id="PTHR44809">
    <property type="match status" value="1"/>
</dbReference>
<dbReference type="Pfam" id="PF13424">
    <property type="entry name" value="TPR_12"/>
    <property type="match status" value="1"/>
</dbReference>
<dbReference type="RefSeq" id="WP_237382332.1">
    <property type="nucleotide sequence ID" value="NZ_CP071793.1"/>
</dbReference>
<dbReference type="PANTHER" id="PTHR44809:SF1">
    <property type="entry name" value="PROTEIN O-MANNOSYL-TRANSFERASE TMTC1"/>
    <property type="match status" value="1"/>
</dbReference>
<name>A0A8A4TRS9_SULCO</name>
<dbReference type="Pfam" id="PF13181">
    <property type="entry name" value="TPR_8"/>
    <property type="match status" value="1"/>
</dbReference>
<feature type="repeat" description="TPR" evidence="1">
    <location>
        <begin position="378"/>
        <end position="411"/>
    </location>
</feature>
<evidence type="ECO:0000313" key="2">
    <source>
        <dbReference type="EMBL" id="QTD52223.1"/>
    </source>
</evidence>
<dbReference type="InterPro" id="IPR019734">
    <property type="entry name" value="TPR_rpt"/>
</dbReference>
<evidence type="ECO:0000313" key="3">
    <source>
        <dbReference type="Proteomes" id="UP000663929"/>
    </source>
</evidence>
<dbReference type="Pfam" id="PF14559">
    <property type="entry name" value="TPR_19"/>
    <property type="match status" value="2"/>
</dbReference>
<feature type="repeat" description="TPR" evidence="1">
    <location>
        <begin position="344"/>
        <end position="377"/>
    </location>
</feature>
<reference evidence="2" key="1">
    <citation type="submission" date="2021-03" db="EMBL/GenBank/DDBJ databases">
        <title>Acanthopleuribacteraceae sp. M133.</title>
        <authorList>
            <person name="Wang G."/>
        </authorList>
    </citation>
    <scope>NUCLEOTIDE SEQUENCE</scope>
    <source>
        <strain evidence="2">M133</strain>
    </source>
</reference>
<proteinExistence type="predicted"/>
<feature type="repeat" description="TPR" evidence="1">
    <location>
        <begin position="121"/>
        <end position="154"/>
    </location>
</feature>
<dbReference type="SMART" id="SM00028">
    <property type="entry name" value="TPR"/>
    <property type="match status" value="9"/>
</dbReference>
<dbReference type="PROSITE" id="PS50005">
    <property type="entry name" value="TPR"/>
    <property type="match status" value="5"/>
</dbReference>
<keyword evidence="3" id="KW-1185">Reference proteome</keyword>
<protein>
    <submittedName>
        <fullName evidence="2">Tetratricopeptide repeat protein</fullName>
    </submittedName>
</protein>
<evidence type="ECO:0000256" key="1">
    <source>
        <dbReference type="PROSITE-ProRule" id="PRU00339"/>
    </source>
</evidence>
<dbReference type="KEGG" id="scor:J3U87_07095"/>
<dbReference type="AlphaFoldDB" id="A0A8A4TRS9"/>
<dbReference type="Pfam" id="PF13432">
    <property type="entry name" value="TPR_16"/>
    <property type="match status" value="1"/>
</dbReference>
<dbReference type="Gene3D" id="1.25.40.10">
    <property type="entry name" value="Tetratricopeptide repeat domain"/>
    <property type="match status" value="4"/>
</dbReference>
<dbReference type="InterPro" id="IPR011990">
    <property type="entry name" value="TPR-like_helical_dom_sf"/>
</dbReference>